<dbReference type="Pfam" id="PF10328">
    <property type="entry name" value="7TM_GPCR_Srx"/>
    <property type="match status" value="1"/>
</dbReference>
<sequence>MLFIYSDALCAQIISLYCEFYVNLAFVIFIVLLDVMTFYKLKMMAKPTQGTEKRRRSQEIRCFIQSVCSETVLILTFVCFWCISPYGRTTFAMFVLNAGAWLTMHATDGFIMIAFNHHIFAHIKKTAKKTSMPMVTLALSIATPNGRRQSRDLNPKQRWLNLYHESKLKMNKIDLSKRTT</sequence>
<keyword evidence="1" id="KW-0472">Membrane</keyword>
<accession>A0A8J2LX24</accession>
<feature type="domain" description="7TM GPCR serpentine receptor class x (Srx)" evidence="2">
    <location>
        <begin position="3"/>
        <end position="116"/>
    </location>
</feature>
<feature type="transmembrane region" description="Helical" evidence="1">
    <location>
        <begin position="20"/>
        <end position="41"/>
    </location>
</feature>
<dbReference type="InterPro" id="IPR019430">
    <property type="entry name" value="7TM_GPCR_serpentine_rcpt_Srx"/>
</dbReference>
<keyword evidence="1" id="KW-1133">Transmembrane helix</keyword>
<dbReference type="OrthoDB" id="5840779at2759"/>
<dbReference type="PANTHER" id="PTHR23017">
    <property type="entry name" value="SERPENTINE RECEPTOR, CLASS X"/>
    <property type="match status" value="1"/>
</dbReference>
<dbReference type="AlphaFoldDB" id="A0A8J2LX24"/>
<dbReference type="EMBL" id="CAKAEH010001378">
    <property type="protein sequence ID" value="CAG9535454.1"/>
    <property type="molecule type" value="Genomic_DNA"/>
</dbReference>
<organism evidence="3 4">
    <name type="scientific">Cercopithifilaria johnstoni</name>
    <dbReference type="NCBI Taxonomy" id="2874296"/>
    <lineage>
        <taxon>Eukaryota</taxon>
        <taxon>Metazoa</taxon>
        <taxon>Ecdysozoa</taxon>
        <taxon>Nematoda</taxon>
        <taxon>Chromadorea</taxon>
        <taxon>Rhabditida</taxon>
        <taxon>Spirurina</taxon>
        <taxon>Spiruromorpha</taxon>
        <taxon>Filarioidea</taxon>
        <taxon>Onchocercidae</taxon>
        <taxon>Cercopithifilaria</taxon>
    </lineage>
</organism>
<dbReference type="PANTHER" id="PTHR23017:SF3">
    <property type="entry name" value="G-PROTEIN COUPLED RECEPTORS FAMILY 1 PROFILE DOMAIN-CONTAINING PROTEIN"/>
    <property type="match status" value="1"/>
</dbReference>
<evidence type="ECO:0000313" key="3">
    <source>
        <dbReference type="EMBL" id="CAG9535454.1"/>
    </source>
</evidence>
<keyword evidence="4" id="KW-1185">Reference proteome</keyword>
<gene>
    <name evidence="3" type="ORF">CJOHNSTONI_LOCUS5479</name>
</gene>
<evidence type="ECO:0000313" key="4">
    <source>
        <dbReference type="Proteomes" id="UP000746747"/>
    </source>
</evidence>
<feature type="transmembrane region" description="Helical" evidence="1">
    <location>
        <begin position="92"/>
        <end position="115"/>
    </location>
</feature>
<keyword evidence="1" id="KW-0812">Transmembrane</keyword>
<protein>
    <recommendedName>
        <fullName evidence="2">7TM GPCR serpentine receptor class x (Srx) domain-containing protein</fullName>
    </recommendedName>
</protein>
<proteinExistence type="predicted"/>
<reference evidence="3" key="1">
    <citation type="submission" date="2021-09" db="EMBL/GenBank/DDBJ databases">
        <authorList>
            <consortium name="Pathogen Informatics"/>
        </authorList>
    </citation>
    <scope>NUCLEOTIDE SEQUENCE</scope>
</reference>
<feature type="transmembrane region" description="Helical" evidence="1">
    <location>
        <begin position="62"/>
        <end position="86"/>
    </location>
</feature>
<evidence type="ECO:0000259" key="2">
    <source>
        <dbReference type="Pfam" id="PF10328"/>
    </source>
</evidence>
<evidence type="ECO:0000256" key="1">
    <source>
        <dbReference type="SAM" id="Phobius"/>
    </source>
</evidence>
<comment type="caution">
    <text evidence="3">The sequence shown here is derived from an EMBL/GenBank/DDBJ whole genome shotgun (WGS) entry which is preliminary data.</text>
</comment>
<dbReference type="Proteomes" id="UP000746747">
    <property type="component" value="Unassembled WGS sequence"/>
</dbReference>
<name>A0A8J2LX24_9BILA</name>